<reference evidence="1 2" key="1">
    <citation type="submission" date="2016-10" db="EMBL/GenBank/DDBJ databases">
        <title>Draft genome sequence of Methylobacterium extorquens CP3, a seed endophyte of Crotalaria pumila with plant growth-promoting and metal tolerance properties.</title>
        <authorList>
            <person name="Sanchez-Lopez A.S."/>
            <person name="Van Hamme J.D."/>
            <person name="Thijs S."/>
            <person name="Mcammond B.M."/>
            <person name="Stevens V."/>
            <person name="Gonzalez-Chavez M.D.C."/>
            <person name="Vangronsveld J."/>
        </authorList>
    </citation>
    <scope>NUCLEOTIDE SEQUENCE [LARGE SCALE GENOMIC DNA]</scope>
    <source>
        <strain evidence="1 2">CP3</strain>
    </source>
</reference>
<evidence type="ECO:0008006" key="3">
    <source>
        <dbReference type="Google" id="ProtNLM"/>
    </source>
</evidence>
<evidence type="ECO:0000313" key="1">
    <source>
        <dbReference type="EMBL" id="OHV18132.1"/>
    </source>
</evidence>
<sequence>MRSASLPGIRNGAVGGQKRLPANIAPRCLTRTQAAEYCGCETVEAFDGWVRKGIVPGPIAGTHRWDRRAIDRALDRRSGLVSDASPSIDEWLAEHAG</sequence>
<name>A0A1S1PC90_METEX</name>
<protein>
    <recommendedName>
        <fullName evidence="3">Helix-turn-helix domain-containing protein</fullName>
    </recommendedName>
</protein>
<gene>
    <name evidence="1" type="ORF">BK022_01225</name>
</gene>
<dbReference type="EMBL" id="MNAO01000006">
    <property type="protein sequence ID" value="OHV18132.1"/>
    <property type="molecule type" value="Genomic_DNA"/>
</dbReference>
<dbReference type="AlphaFoldDB" id="A0A1S1PC90"/>
<accession>A0A1S1PC90</accession>
<organism evidence="1 2">
    <name type="scientific">Methylorubrum extorquens</name>
    <name type="common">Methylobacterium dichloromethanicum</name>
    <name type="synonym">Methylobacterium extorquens</name>
    <dbReference type="NCBI Taxonomy" id="408"/>
    <lineage>
        <taxon>Bacteria</taxon>
        <taxon>Pseudomonadati</taxon>
        <taxon>Pseudomonadota</taxon>
        <taxon>Alphaproteobacteria</taxon>
        <taxon>Hyphomicrobiales</taxon>
        <taxon>Methylobacteriaceae</taxon>
        <taxon>Methylorubrum</taxon>
    </lineage>
</organism>
<proteinExistence type="predicted"/>
<comment type="caution">
    <text evidence="1">The sequence shown here is derived from an EMBL/GenBank/DDBJ whole genome shotgun (WGS) entry which is preliminary data.</text>
</comment>
<evidence type="ECO:0000313" key="2">
    <source>
        <dbReference type="Proteomes" id="UP000180215"/>
    </source>
</evidence>
<dbReference type="Proteomes" id="UP000180215">
    <property type="component" value="Unassembled WGS sequence"/>
</dbReference>